<dbReference type="InterPro" id="IPR032675">
    <property type="entry name" value="LRR_dom_sf"/>
</dbReference>
<evidence type="ECO:0000259" key="3">
    <source>
        <dbReference type="Pfam" id="PF05729"/>
    </source>
</evidence>
<dbReference type="AlphaFoldDB" id="A0A3Q4BXS9"/>
<evidence type="ECO:0000256" key="1">
    <source>
        <dbReference type="ARBA" id="ARBA00022741"/>
    </source>
</evidence>
<dbReference type="Pfam" id="PF05729">
    <property type="entry name" value="NACHT"/>
    <property type="match status" value="1"/>
</dbReference>
<reference evidence="4" key="1">
    <citation type="submission" date="2025-08" db="UniProtKB">
        <authorList>
            <consortium name="Ensembl"/>
        </authorList>
    </citation>
    <scope>IDENTIFICATION</scope>
</reference>
<dbReference type="InterPro" id="IPR050637">
    <property type="entry name" value="NLRP_innate_immun_reg"/>
</dbReference>
<reference evidence="4" key="2">
    <citation type="submission" date="2025-09" db="UniProtKB">
        <authorList>
            <consortium name="Ensembl"/>
        </authorList>
    </citation>
    <scope>IDENTIFICATION</scope>
</reference>
<proteinExistence type="predicted"/>
<evidence type="ECO:0000313" key="4">
    <source>
        <dbReference type="Ensembl" id="ENSMMOP00000027172.1"/>
    </source>
</evidence>
<dbReference type="Proteomes" id="UP000261620">
    <property type="component" value="Unplaced"/>
</dbReference>
<dbReference type="Ensembl" id="ENSMMOT00000027635.1">
    <property type="protein sequence ID" value="ENSMMOP00000027172.1"/>
    <property type="gene ID" value="ENSMMOG00000020550.1"/>
</dbReference>
<keyword evidence="5" id="KW-1185">Reference proteome</keyword>
<sequence length="189" mass="20438">MALVLQKPEDVLFVLDDVHQCNESLDPSVHTLCSDPSQLASPSCLVASLLHRSLMKGAAFVVATRPTGIMKFLSGTQVENCLLAELDLSVNNLGQEGGLLLCQALSRPGCRMETLCLQGCELTQSVFQELGSVLRSGTSQLRSLSVGVNTVGDQGVKHLWDAVAHPGCLLEELDEDVFDLLEECNKIRF</sequence>
<dbReference type="PANTHER" id="PTHR45690">
    <property type="entry name" value="NACHT, LRR AND PYD DOMAINS-CONTAINING PROTEIN 12"/>
    <property type="match status" value="1"/>
</dbReference>
<evidence type="ECO:0000256" key="2">
    <source>
        <dbReference type="ARBA" id="ARBA00022840"/>
    </source>
</evidence>
<dbReference type="Gene3D" id="3.80.10.10">
    <property type="entry name" value="Ribonuclease Inhibitor"/>
    <property type="match status" value="1"/>
</dbReference>
<keyword evidence="2" id="KW-0067">ATP-binding</keyword>
<organism evidence="4 5">
    <name type="scientific">Mola mola</name>
    <name type="common">Ocean sunfish</name>
    <name type="synonym">Tetraodon mola</name>
    <dbReference type="NCBI Taxonomy" id="94237"/>
    <lineage>
        <taxon>Eukaryota</taxon>
        <taxon>Metazoa</taxon>
        <taxon>Chordata</taxon>
        <taxon>Craniata</taxon>
        <taxon>Vertebrata</taxon>
        <taxon>Euteleostomi</taxon>
        <taxon>Actinopterygii</taxon>
        <taxon>Neopterygii</taxon>
        <taxon>Teleostei</taxon>
        <taxon>Neoteleostei</taxon>
        <taxon>Acanthomorphata</taxon>
        <taxon>Eupercaria</taxon>
        <taxon>Tetraodontiformes</taxon>
        <taxon>Molidae</taxon>
        <taxon>Mola</taxon>
    </lineage>
</organism>
<dbReference type="PANTHER" id="PTHR45690:SF4">
    <property type="entry name" value="NACHT, LRR AND PYD DOMAINS-CONTAINING PROTEIN 10"/>
    <property type="match status" value="1"/>
</dbReference>
<accession>A0A3Q4BXS9</accession>
<feature type="domain" description="NACHT" evidence="3">
    <location>
        <begin position="2"/>
        <end position="71"/>
    </location>
</feature>
<evidence type="ECO:0000313" key="5">
    <source>
        <dbReference type="Proteomes" id="UP000261620"/>
    </source>
</evidence>
<dbReference type="GO" id="GO:0005524">
    <property type="term" value="F:ATP binding"/>
    <property type="evidence" value="ECO:0007669"/>
    <property type="project" value="UniProtKB-KW"/>
</dbReference>
<dbReference type="SMART" id="SM00368">
    <property type="entry name" value="LRR_RI"/>
    <property type="match status" value="3"/>
</dbReference>
<dbReference type="GO" id="GO:0005737">
    <property type="term" value="C:cytoplasm"/>
    <property type="evidence" value="ECO:0007669"/>
    <property type="project" value="TreeGrafter"/>
</dbReference>
<dbReference type="GO" id="GO:0050729">
    <property type="term" value="P:positive regulation of inflammatory response"/>
    <property type="evidence" value="ECO:0007669"/>
    <property type="project" value="TreeGrafter"/>
</dbReference>
<dbReference type="SUPFAM" id="SSF52047">
    <property type="entry name" value="RNI-like"/>
    <property type="match status" value="1"/>
</dbReference>
<keyword evidence="1" id="KW-0547">Nucleotide-binding</keyword>
<protein>
    <recommendedName>
        <fullName evidence="3">NACHT domain-containing protein</fullName>
    </recommendedName>
</protein>
<dbReference type="InterPro" id="IPR007111">
    <property type="entry name" value="NACHT_NTPase"/>
</dbReference>
<name>A0A3Q4BXS9_MOLML</name>